<gene>
    <name evidence="7" type="ORF">FB389_0428</name>
</gene>
<dbReference type="PROSITE" id="PS00723">
    <property type="entry name" value="POLYPRENYL_SYNTHASE_1"/>
    <property type="match status" value="1"/>
</dbReference>
<comment type="caution">
    <text evidence="7">The sequence shown here is derived from an EMBL/GenBank/DDBJ whole genome shotgun (WGS) entry which is preliminary data.</text>
</comment>
<dbReference type="EMBL" id="VFNV01000001">
    <property type="protein sequence ID" value="TQK75793.1"/>
    <property type="molecule type" value="Genomic_DNA"/>
</dbReference>
<keyword evidence="4" id="KW-0479">Metal-binding</keyword>
<dbReference type="RefSeq" id="WP_142111147.1">
    <property type="nucleotide sequence ID" value="NZ_BAAATB010000008.1"/>
</dbReference>
<dbReference type="InterPro" id="IPR008949">
    <property type="entry name" value="Isoprenoid_synthase_dom_sf"/>
</dbReference>
<organism evidence="7 8">
    <name type="scientific">Rarobacter incanus</name>
    <dbReference type="NCBI Taxonomy" id="153494"/>
    <lineage>
        <taxon>Bacteria</taxon>
        <taxon>Bacillati</taxon>
        <taxon>Actinomycetota</taxon>
        <taxon>Actinomycetes</taxon>
        <taxon>Micrococcales</taxon>
        <taxon>Rarobacteraceae</taxon>
        <taxon>Rarobacter</taxon>
    </lineage>
</organism>
<dbReference type="GO" id="GO:0004659">
    <property type="term" value="F:prenyltransferase activity"/>
    <property type="evidence" value="ECO:0007669"/>
    <property type="project" value="InterPro"/>
</dbReference>
<protein>
    <submittedName>
        <fullName evidence="7">Geranylgeranyl diphosphate synthase type I</fullName>
    </submittedName>
</protein>
<dbReference type="Gene3D" id="1.10.600.10">
    <property type="entry name" value="Farnesyl Diphosphate Synthase"/>
    <property type="match status" value="1"/>
</dbReference>
<dbReference type="GO" id="GO:0046872">
    <property type="term" value="F:metal ion binding"/>
    <property type="evidence" value="ECO:0007669"/>
    <property type="project" value="UniProtKB-KW"/>
</dbReference>
<dbReference type="CDD" id="cd00685">
    <property type="entry name" value="Trans_IPPS_HT"/>
    <property type="match status" value="1"/>
</dbReference>
<dbReference type="SUPFAM" id="SSF48576">
    <property type="entry name" value="Terpenoid synthases"/>
    <property type="match status" value="1"/>
</dbReference>
<keyword evidence="5" id="KW-0460">Magnesium</keyword>
<dbReference type="PANTHER" id="PTHR12001:SF85">
    <property type="entry name" value="SHORT CHAIN ISOPRENYL DIPHOSPHATE SYNTHASE"/>
    <property type="match status" value="1"/>
</dbReference>
<name>A0A542SMD9_9MICO</name>
<dbReference type="GO" id="GO:0008299">
    <property type="term" value="P:isoprenoid biosynthetic process"/>
    <property type="evidence" value="ECO:0007669"/>
    <property type="project" value="InterPro"/>
</dbReference>
<comment type="similarity">
    <text evidence="2 6">Belongs to the FPP/GGPP synthase family.</text>
</comment>
<dbReference type="PROSITE" id="PS00444">
    <property type="entry name" value="POLYPRENYL_SYNTHASE_2"/>
    <property type="match status" value="1"/>
</dbReference>
<dbReference type="AlphaFoldDB" id="A0A542SMD9"/>
<evidence type="ECO:0000256" key="6">
    <source>
        <dbReference type="RuleBase" id="RU004466"/>
    </source>
</evidence>
<evidence type="ECO:0000256" key="5">
    <source>
        <dbReference type="ARBA" id="ARBA00022842"/>
    </source>
</evidence>
<sequence length="376" mass="40059">MPAATSPADDLQLEQQFQAQLTAEIAAATASLRRIATSLGEIDGGPVDAIEALMAGGKRMRARLCFWSWQGHRARAISGTRADTDTVPVLAAASAIEFFQAAALLHDDIIDRSATRRGKPAAHKAFASSHRTMGMVGDDAHFGVGAAILAGDLALIQANDLAAHAGQLAGVAPAFNAAWHRMGVGVTLGQYLDLASEAAPAWGQDPAHDEQRAWEVIVAKTAQYSVEYPLRFGAILAGASEEELDEMSRVGIPLGEAFQLRDDVLGVFGDPKVTGKPAGDDIRENKRTVLLARTMAALRTADQERLGALVNSGSYADSDVEWVTEMMVTSGAIDQVEGIINHKYAQATAALAESSLSRRAQETLRHLADQTVRRDR</sequence>
<dbReference type="SFLD" id="SFLDG01017">
    <property type="entry name" value="Polyprenyl_Transferase_Like"/>
    <property type="match status" value="1"/>
</dbReference>
<dbReference type="OrthoDB" id="4497239at2"/>
<dbReference type="SFLD" id="SFLDS00005">
    <property type="entry name" value="Isoprenoid_Synthase_Type_I"/>
    <property type="match status" value="1"/>
</dbReference>
<dbReference type="Proteomes" id="UP000316181">
    <property type="component" value="Unassembled WGS sequence"/>
</dbReference>
<dbReference type="PANTHER" id="PTHR12001">
    <property type="entry name" value="GERANYLGERANYL PYROPHOSPHATE SYNTHASE"/>
    <property type="match status" value="1"/>
</dbReference>
<evidence type="ECO:0000256" key="2">
    <source>
        <dbReference type="ARBA" id="ARBA00006706"/>
    </source>
</evidence>
<evidence type="ECO:0000256" key="3">
    <source>
        <dbReference type="ARBA" id="ARBA00022679"/>
    </source>
</evidence>
<comment type="cofactor">
    <cofactor evidence="1">
        <name>Mg(2+)</name>
        <dbReference type="ChEBI" id="CHEBI:18420"/>
    </cofactor>
</comment>
<keyword evidence="8" id="KW-1185">Reference proteome</keyword>
<dbReference type="Pfam" id="PF00348">
    <property type="entry name" value="polyprenyl_synt"/>
    <property type="match status" value="1"/>
</dbReference>
<evidence type="ECO:0000256" key="1">
    <source>
        <dbReference type="ARBA" id="ARBA00001946"/>
    </source>
</evidence>
<reference evidence="7 8" key="1">
    <citation type="submission" date="2019-06" db="EMBL/GenBank/DDBJ databases">
        <title>Sequencing the genomes of 1000 actinobacteria strains.</title>
        <authorList>
            <person name="Klenk H.-P."/>
        </authorList>
    </citation>
    <scope>NUCLEOTIDE SEQUENCE [LARGE SCALE GENOMIC DNA]</scope>
    <source>
        <strain evidence="7 8">DSM 10596</strain>
    </source>
</reference>
<dbReference type="InterPro" id="IPR033749">
    <property type="entry name" value="Polyprenyl_synt_CS"/>
</dbReference>
<evidence type="ECO:0000313" key="7">
    <source>
        <dbReference type="EMBL" id="TQK75793.1"/>
    </source>
</evidence>
<proteinExistence type="inferred from homology"/>
<evidence type="ECO:0000313" key="8">
    <source>
        <dbReference type="Proteomes" id="UP000316181"/>
    </source>
</evidence>
<evidence type="ECO:0000256" key="4">
    <source>
        <dbReference type="ARBA" id="ARBA00022723"/>
    </source>
</evidence>
<accession>A0A542SMD9</accession>
<dbReference type="InterPro" id="IPR000092">
    <property type="entry name" value="Polyprenyl_synt"/>
</dbReference>
<keyword evidence="3 6" id="KW-0808">Transferase</keyword>